<dbReference type="STRING" id="1499966.U14_04152"/>
<reference evidence="2" key="1">
    <citation type="journal article" date="2015" name="PeerJ">
        <title>First genomic representation of candidate bacterial phylum KSB3 points to enhanced environmental sensing as a trigger of wastewater bulking.</title>
        <authorList>
            <person name="Sekiguchi Y."/>
            <person name="Ohashi A."/>
            <person name="Parks D.H."/>
            <person name="Yamauchi T."/>
            <person name="Tyson G.W."/>
            <person name="Hugenholtz P."/>
        </authorList>
    </citation>
    <scope>NUCLEOTIDE SEQUENCE [LARGE SCALE GENOMIC DNA]</scope>
</reference>
<feature type="chain" id="PRO_5006631586" description="Extracellular solute-binding protein family 1" evidence="1">
    <location>
        <begin position="25"/>
        <end position="412"/>
    </location>
</feature>
<evidence type="ECO:0008006" key="4">
    <source>
        <dbReference type="Google" id="ProtNLM"/>
    </source>
</evidence>
<dbReference type="AlphaFoldDB" id="A0A0S6W3F3"/>
<proteinExistence type="predicted"/>
<protein>
    <recommendedName>
        <fullName evidence="4">Extracellular solute-binding protein family 1</fullName>
    </recommendedName>
</protein>
<sequence length="412" mass="44839">MKKFIGVVLGLVLVGSMFMQSAQAQITLMQNKPEIDAQLKEYAATWEKASGMKATIKSCGGGACDLGQQLRADYSAGDMPDIFVIAGLEDYKEWSNIILDLSAEKWAAETDVAFKVDGKVFGFPVAIEGWGMAYNADMLKKAGIDPATLVNLAGYKAAFEKLDSMKAELGINSVVSMAASSEMKWVTAHHNFNSLLSNGLPYGDLSVVNSMLAGTVDEKRLAEYAEWVDLLFKYSDKAVLTTGNYDTQVGAFATQKAVFLHQGNWTDPNIKAANATFEMAFAPHGSMEQATDGIFVAAPSYYVINSESKNIDAAKQFLNDLVFTEAGNDYIVNKAGMIPAFKNITLQPTGPLSKSVQAYAAAGKVYSWNQYYFSTDFRDQTLGPIYNQLANGQIDKAKFIELMKAAIATLKK</sequence>
<keyword evidence="3" id="KW-1185">Reference proteome</keyword>
<keyword evidence="1" id="KW-0732">Signal</keyword>
<dbReference type="PANTHER" id="PTHR43649:SF12">
    <property type="entry name" value="DIACETYLCHITOBIOSE BINDING PROTEIN DASA"/>
    <property type="match status" value="1"/>
</dbReference>
<evidence type="ECO:0000256" key="1">
    <source>
        <dbReference type="SAM" id="SignalP"/>
    </source>
</evidence>
<accession>A0A0S6W3F3</accession>
<feature type="signal peptide" evidence="1">
    <location>
        <begin position="1"/>
        <end position="24"/>
    </location>
</feature>
<gene>
    <name evidence="2" type="ORF">U14_04152</name>
</gene>
<dbReference type="Proteomes" id="UP000030700">
    <property type="component" value="Unassembled WGS sequence"/>
</dbReference>
<evidence type="ECO:0000313" key="2">
    <source>
        <dbReference type="EMBL" id="GAK52895.1"/>
    </source>
</evidence>
<dbReference type="HOGENOM" id="CLU_031285_12_3_0"/>
<dbReference type="SUPFAM" id="SSF53850">
    <property type="entry name" value="Periplasmic binding protein-like II"/>
    <property type="match status" value="1"/>
</dbReference>
<dbReference type="InterPro" id="IPR050490">
    <property type="entry name" value="Bact_solute-bd_prot1"/>
</dbReference>
<dbReference type="Pfam" id="PF13416">
    <property type="entry name" value="SBP_bac_8"/>
    <property type="match status" value="1"/>
</dbReference>
<evidence type="ECO:0000313" key="3">
    <source>
        <dbReference type="Proteomes" id="UP000030700"/>
    </source>
</evidence>
<dbReference type="PANTHER" id="PTHR43649">
    <property type="entry name" value="ARABINOSE-BINDING PROTEIN-RELATED"/>
    <property type="match status" value="1"/>
</dbReference>
<dbReference type="Gene3D" id="3.40.190.10">
    <property type="entry name" value="Periplasmic binding protein-like II"/>
    <property type="match status" value="2"/>
</dbReference>
<name>A0A0S6W3F3_9BACT</name>
<organism evidence="2">
    <name type="scientific">Candidatus Moduliflexus flocculans</name>
    <dbReference type="NCBI Taxonomy" id="1499966"/>
    <lineage>
        <taxon>Bacteria</taxon>
        <taxon>Candidatus Moduliflexota</taxon>
        <taxon>Candidatus Moduliflexia</taxon>
        <taxon>Candidatus Moduliflexales</taxon>
        <taxon>Candidatus Moduliflexaceae</taxon>
    </lineage>
</organism>
<dbReference type="EMBL" id="DF820459">
    <property type="protein sequence ID" value="GAK52895.1"/>
    <property type="molecule type" value="Genomic_DNA"/>
</dbReference>
<dbReference type="InterPro" id="IPR006059">
    <property type="entry name" value="SBP"/>
</dbReference>